<dbReference type="UniPathway" id="UPA00047">
    <property type="reaction ID" value="UER00054"/>
</dbReference>
<comment type="subunit">
    <text evidence="5 12">Homotetramer.</text>
</comment>
<keyword evidence="15" id="KW-1185">Reference proteome</keyword>
<name>A0A4R7J4B3_9ACTN</name>
<evidence type="ECO:0000256" key="9">
    <source>
        <dbReference type="ARBA" id="ARBA00023239"/>
    </source>
</evidence>
<comment type="catalytic activity">
    <reaction evidence="1 12">
        <text>L-threonine = 2-oxobutanoate + NH4(+)</text>
        <dbReference type="Rhea" id="RHEA:22108"/>
        <dbReference type="ChEBI" id="CHEBI:16763"/>
        <dbReference type="ChEBI" id="CHEBI:28938"/>
        <dbReference type="ChEBI" id="CHEBI:57926"/>
        <dbReference type="EC" id="4.3.1.19"/>
    </reaction>
</comment>
<evidence type="ECO:0000256" key="1">
    <source>
        <dbReference type="ARBA" id="ARBA00001274"/>
    </source>
</evidence>
<evidence type="ECO:0000256" key="6">
    <source>
        <dbReference type="ARBA" id="ARBA00022605"/>
    </source>
</evidence>
<keyword evidence="8 12" id="KW-0663">Pyridoxal phosphate</keyword>
<evidence type="ECO:0000256" key="11">
    <source>
        <dbReference type="ARBA" id="ARBA00025527"/>
    </source>
</evidence>
<organism evidence="14 15">
    <name type="scientific">Naumannella halotolerans</name>
    <dbReference type="NCBI Taxonomy" id="993414"/>
    <lineage>
        <taxon>Bacteria</taxon>
        <taxon>Bacillati</taxon>
        <taxon>Actinomycetota</taxon>
        <taxon>Actinomycetes</taxon>
        <taxon>Propionibacteriales</taxon>
        <taxon>Propionibacteriaceae</taxon>
        <taxon>Naumannella</taxon>
    </lineage>
</organism>
<evidence type="ECO:0000256" key="8">
    <source>
        <dbReference type="ARBA" id="ARBA00022898"/>
    </source>
</evidence>
<dbReference type="SUPFAM" id="SSF55021">
    <property type="entry name" value="ACT-like"/>
    <property type="match status" value="1"/>
</dbReference>
<keyword evidence="9 12" id="KW-0456">Lyase</keyword>
<keyword evidence="7 12" id="KW-0412">Isoleucine biosynthesis</keyword>
<dbReference type="GO" id="GO:0009097">
    <property type="term" value="P:isoleucine biosynthetic process"/>
    <property type="evidence" value="ECO:0007669"/>
    <property type="project" value="UniProtKB-UniRule"/>
</dbReference>
<dbReference type="NCBIfam" id="NF006390">
    <property type="entry name" value="PRK08639.1"/>
    <property type="match status" value="1"/>
</dbReference>
<dbReference type="EC" id="4.3.1.19" evidence="12"/>
<dbReference type="EMBL" id="SOAW01000002">
    <property type="protein sequence ID" value="TDT31207.1"/>
    <property type="molecule type" value="Genomic_DNA"/>
</dbReference>
<evidence type="ECO:0000313" key="14">
    <source>
        <dbReference type="EMBL" id="TDT31207.1"/>
    </source>
</evidence>
<dbReference type="Gene3D" id="3.40.1020.10">
    <property type="entry name" value="Biosynthetic Threonine Deaminase, Domain 3"/>
    <property type="match status" value="1"/>
</dbReference>
<accession>A0A4R7J4B3</accession>
<protein>
    <recommendedName>
        <fullName evidence="12">L-threonine dehydratase</fullName>
        <ecNumber evidence="12">4.3.1.19</ecNumber>
    </recommendedName>
    <alternativeName>
        <fullName evidence="12">Threonine deaminase</fullName>
    </alternativeName>
</protein>
<dbReference type="NCBIfam" id="TIGR02079">
    <property type="entry name" value="THD1"/>
    <property type="match status" value="1"/>
</dbReference>
<dbReference type="InterPro" id="IPR001926">
    <property type="entry name" value="TrpB-like_PALP"/>
</dbReference>
<dbReference type="RefSeq" id="WP_243831925.1">
    <property type="nucleotide sequence ID" value="NZ_CP171129.1"/>
</dbReference>
<reference evidence="14 15" key="1">
    <citation type="submission" date="2019-03" db="EMBL/GenBank/DDBJ databases">
        <title>Genomic Encyclopedia of Archaeal and Bacterial Type Strains, Phase II (KMG-II): from individual species to whole genera.</title>
        <authorList>
            <person name="Goeker M."/>
        </authorList>
    </citation>
    <scope>NUCLEOTIDE SEQUENCE [LARGE SCALE GENOMIC DNA]</scope>
    <source>
        <strain evidence="14 15">DSM 24323</strain>
    </source>
</reference>
<dbReference type="InterPro" id="IPR038110">
    <property type="entry name" value="TD_ACT-like_sf"/>
</dbReference>
<dbReference type="GO" id="GO:0003941">
    <property type="term" value="F:L-serine ammonia-lyase activity"/>
    <property type="evidence" value="ECO:0007669"/>
    <property type="project" value="TreeGrafter"/>
</dbReference>
<evidence type="ECO:0000256" key="10">
    <source>
        <dbReference type="ARBA" id="ARBA00023304"/>
    </source>
</evidence>
<gene>
    <name evidence="12" type="primary">ilvA</name>
    <name evidence="14" type="ORF">CLV29_2621</name>
</gene>
<sequence>MTTTDQRLGSALPTAAATEAAAELIAPVIGPTPLQHSRRLSELTGYDVWLKREDLTTVRSYKVRGAYTMIAGLSATERSRGVTTASAGNHAQGVAFACAQAGVRATIFLPRTTPRQKRDRVASLGGDAVTVVIAGQTYDEAAAAAAGFAESSGATIVPAFDHPSIITGQGTVATELLQQAAAQGIEPAAVVVPVGGGGLLAGMSTVLAAKAPQTEVLAAEPEGAASLALALRAGEPQPLAEVDPFVDGAAVRTIGRWTHAAVEAAAQTLTLRTVAVPEGLICVEMLDLYQAEGIIAEPAGALAAAGLRWTASLDAAPGSSVVCVVSGGNNDVSRYADIVERALVFEGLKHYFLVEFPQKPGALRGFLDEVLGPDDDITHFEYTKSNNRETGPALVGIELGRAADLSSLQQRMRDSHLRVEKVDPDSPLFGFMRR</sequence>
<dbReference type="Gene3D" id="3.40.50.1100">
    <property type="match status" value="2"/>
</dbReference>
<comment type="similarity">
    <text evidence="4 12">Belongs to the serine/threonine dehydratase family.</text>
</comment>
<evidence type="ECO:0000256" key="7">
    <source>
        <dbReference type="ARBA" id="ARBA00022624"/>
    </source>
</evidence>
<dbReference type="InterPro" id="IPR011820">
    <property type="entry name" value="IlvA"/>
</dbReference>
<evidence type="ECO:0000256" key="5">
    <source>
        <dbReference type="ARBA" id="ARBA00011881"/>
    </source>
</evidence>
<dbReference type="CDD" id="cd04907">
    <property type="entry name" value="ACT_ThrD-I_2"/>
    <property type="match status" value="1"/>
</dbReference>
<dbReference type="PROSITE" id="PS51672">
    <property type="entry name" value="ACT_LIKE"/>
    <property type="match status" value="1"/>
</dbReference>
<evidence type="ECO:0000256" key="12">
    <source>
        <dbReference type="RuleBase" id="RU362012"/>
    </source>
</evidence>
<dbReference type="Pfam" id="PF00585">
    <property type="entry name" value="Thr_dehydrat_C"/>
    <property type="match status" value="1"/>
</dbReference>
<comment type="function">
    <text evidence="11 12">Catalyzes the anaerobic formation of alpha-ketobutyrate and ammonia from threonine in a two-step reaction. The first step involved a dehydration of threonine and a production of enamine intermediates (aminocrotonate), which tautomerizes to its imine form (iminobutyrate). Both intermediates are unstable and short-lived. The second step is the nonenzymatic hydrolysis of the enamine/imine intermediates to form 2-ketobutyrate and free ammonia. In the low water environment of the cell, the second step is accelerated by RidA.</text>
</comment>
<dbReference type="SUPFAM" id="SSF53686">
    <property type="entry name" value="Tryptophan synthase beta subunit-like PLP-dependent enzymes"/>
    <property type="match status" value="1"/>
</dbReference>
<evidence type="ECO:0000256" key="4">
    <source>
        <dbReference type="ARBA" id="ARBA00010869"/>
    </source>
</evidence>
<evidence type="ECO:0000256" key="2">
    <source>
        <dbReference type="ARBA" id="ARBA00001933"/>
    </source>
</evidence>
<dbReference type="Pfam" id="PF00291">
    <property type="entry name" value="PALP"/>
    <property type="match status" value="1"/>
</dbReference>
<dbReference type="InterPro" id="IPR036052">
    <property type="entry name" value="TrpB-like_PALP_sf"/>
</dbReference>
<keyword evidence="10 12" id="KW-0100">Branched-chain amino acid biosynthesis</keyword>
<dbReference type="PANTHER" id="PTHR48078">
    <property type="entry name" value="THREONINE DEHYDRATASE, MITOCHONDRIAL-RELATED"/>
    <property type="match status" value="1"/>
</dbReference>
<dbReference type="FunFam" id="3.40.1020.10:FF:000002">
    <property type="entry name" value="L-threonine dehydratase"/>
    <property type="match status" value="1"/>
</dbReference>
<dbReference type="Proteomes" id="UP000295371">
    <property type="component" value="Unassembled WGS sequence"/>
</dbReference>
<feature type="domain" description="ACT-like" evidence="13">
    <location>
        <begin position="350"/>
        <end position="424"/>
    </location>
</feature>
<dbReference type="PANTHER" id="PTHR48078:SF11">
    <property type="entry name" value="THREONINE DEHYDRATASE, MITOCHONDRIAL"/>
    <property type="match status" value="1"/>
</dbReference>
<comment type="caution">
    <text evidence="14">The sequence shown here is derived from an EMBL/GenBank/DDBJ whole genome shotgun (WGS) entry which is preliminary data.</text>
</comment>
<dbReference type="GO" id="GO:0006567">
    <property type="term" value="P:L-threonine catabolic process"/>
    <property type="evidence" value="ECO:0007669"/>
    <property type="project" value="TreeGrafter"/>
</dbReference>
<evidence type="ECO:0000313" key="15">
    <source>
        <dbReference type="Proteomes" id="UP000295371"/>
    </source>
</evidence>
<dbReference type="FunFam" id="3.40.50.1100:FF:000005">
    <property type="entry name" value="Threonine dehydratase catabolic"/>
    <property type="match status" value="1"/>
</dbReference>
<evidence type="ECO:0000256" key="3">
    <source>
        <dbReference type="ARBA" id="ARBA00004810"/>
    </source>
</evidence>
<dbReference type="InterPro" id="IPR045865">
    <property type="entry name" value="ACT-like_dom_sf"/>
</dbReference>
<dbReference type="AlphaFoldDB" id="A0A4R7J4B3"/>
<proteinExistence type="inferred from homology"/>
<comment type="pathway">
    <text evidence="3 12">Amino-acid biosynthesis; L-isoleucine biosynthesis; 2-oxobutanoate from L-threonine: step 1/1.</text>
</comment>
<dbReference type="InterPro" id="IPR050147">
    <property type="entry name" value="Ser/Thr_Dehydratase"/>
</dbReference>
<dbReference type="GO" id="GO:0006565">
    <property type="term" value="P:L-serine catabolic process"/>
    <property type="evidence" value="ECO:0007669"/>
    <property type="project" value="TreeGrafter"/>
</dbReference>
<dbReference type="InterPro" id="IPR001721">
    <property type="entry name" value="TD_ACT-like"/>
</dbReference>
<evidence type="ECO:0000259" key="13">
    <source>
        <dbReference type="PROSITE" id="PS51672"/>
    </source>
</evidence>
<keyword evidence="6 12" id="KW-0028">Amino-acid biosynthesis</keyword>
<comment type="cofactor">
    <cofactor evidence="2 12">
        <name>pyridoxal 5'-phosphate</name>
        <dbReference type="ChEBI" id="CHEBI:597326"/>
    </cofactor>
</comment>
<dbReference type="GO" id="GO:0004794">
    <property type="term" value="F:threonine deaminase activity"/>
    <property type="evidence" value="ECO:0007669"/>
    <property type="project" value="UniProtKB-UniRule"/>
</dbReference>